<name>A0A6J1DVV2_MOMCH</name>
<proteinExistence type="predicted"/>
<feature type="domain" description="SnoaL-like" evidence="1">
    <location>
        <begin position="86"/>
        <end position="183"/>
    </location>
</feature>
<reference evidence="3" key="1">
    <citation type="submission" date="2025-08" db="UniProtKB">
        <authorList>
            <consortium name="RefSeq"/>
        </authorList>
    </citation>
    <scope>IDENTIFICATION</scope>
    <source>
        <strain evidence="3">OHB3-1</strain>
    </source>
</reference>
<dbReference type="Proteomes" id="UP000504603">
    <property type="component" value="Unplaced"/>
</dbReference>
<gene>
    <name evidence="3" type="primary">LOC111023569</name>
</gene>
<dbReference type="AlphaFoldDB" id="A0A6J1DVV2"/>
<dbReference type="RefSeq" id="XP_022156726.1">
    <property type="nucleotide sequence ID" value="XM_022301034.1"/>
</dbReference>
<evidence type="ECO:0000259" key="1">
    <source>
        <dbReference type="Pfam" id="PF12680"/>
    </source>
</evidence>
<dbReference type="PANTHER" id="PTHR33698">
    <property type="entry name" value="NUCLEAR TRANSPORT FACTOR 2 (NTF2)-LIKE PROTEIN"/>
    <property type="match status" value="1"/>
</dbReference>
<keyword evidence="2" id="KW-1185">Reference proteome</keyword>
<organism evidence="2 3">
    <name type="scientific">Momordica charantia</name>
    <name type="common">Bitter gourd</name>
    <name type="synonym">Balsam pear</name>
    <dbReference type="NCBI Taxonomy" id="3673"/>
    <lineage>
        <taxon>Eukaryota</taxon>
        <taxon>Viridiplantae</taxon>
        <taxon>Streptophyta</taxon>
        <taxon>Embryophyta</taxon>
        <taxon>Tracheophyta</taxon>
        <taxon>Spermatophyta</taxon>
        <taxon>Magnoliopsida</taxon>
        <taxon>eudicotyledons</taxon>
        <taxon>Gunneridae</taxon>
        <taxon>Pentapetalae</taxon>
        <taxon>rosids</taxon>
        <taxon>fabids</taxon>
        <taxon>Cucurbitales</taxon>
        <taxon>Cucurbitaceae</taxon>
        <taxon>Momordiceae</taxon>
        <taxon>Momordica</taxon>
    </lineage>
</organism>
<sequence>MALIRSPPPISLGSQSFRNLPYTALPKISSCVFQQKKTTVLKYGDWMRKTNKRSSTDVKLRFVPSCLPDDSDSCLDSNSNPSSEMIENFYRCINEKNLEELGSYISEDCVIEDSLFIEPFQGRKEALEFFEELTQSMGRYVKFRILNVYESGTSGAGAIWRLAWKDIEIPFSKGCTFINIRNEKRRAIQKAQIIVEPQVKAGHFILALLKLVTSLLDTFPAIPEWLLKLFQLPWVKWLSKICIKLFTLLWESFLESLLAFKYLYNYRHWVLPLNFLRYILGFLM</sequence>
<dbReference type="OrthoDB" id="1886670at2759"/>
<dbReference type="InterPro" id="IPR037401">
    <property type="entry name" value="SnoaL-like"/>
</dbReference>
<dbReference type="CDD" id="cd00531">
    <property type="entry name" value="NTF2_like"/>
    <property type="match status" value="1"/>
</dbReference>
<dbReference type="SUPFAM" id="SSF54427">
    <property type="entry name" value="NTF2-like"/>
    <property type="match status" value="1"/>
</dbReference>
<dbReference type="Pfam" id="PF12680">
    <property type="entry name" value="SnoaL_2"/>
    <property type="match status" value="1"/>
</dbReference>
<dbReference type="KEGG" id="mcha:111023569"/>
<evidence type="ECO:0000313" key="3">
    <source>
        <dbReference type="RefSeq" id="XP_022156726.1"/>
    </source>
</evidence>
<dbReference type="InterPro" id="IPR032710">
    <property type="entry name" value="NTF2-like_dom_sf"/>
</dbReference>
<dbReference type="PANTHER" id="PTHR33698:SF1">
    <property type="entry name" value="NUCLEAR TRANSPORT FACTOR 2 (NTF2) FAMILY PROTEIN"/>
    <property type="match status" value="1"/>
</dbReference>
<evidence type="ECO:0000313" key="2">
    <source>
        <dbReference type="Proteomes" id="UP000504603"/>
    </source>
</evidence>
<accession>A0A6J1DVV2</accession>
<dbReference type="Gene3D" id="3.10.450.50">
    <property type="match status" value="1"/>
</dbReference>
<dbReference type="GeneID" id="111023569"/>
<protein>
    <submittedName>
        <fullName evidence="3">Uncharacterized protein LOC111023569 isoform X1</fullName>
    </submittedName>
</protein>